<evidence type="ECO:0008006" key="4">
    <source>
        <dbReference type="Google" id="ProtNLM"/>
    </source>
</evidence>
<gene>
    <name evidence="2" type="ORF">GCM10022218_47570</name>
</gene>
<evidence type="ECO:0000313" key="3">
    <source>
        <dbReference type="Proteomes" id="UP001500167"/>
    </source>
</evidence>
<keyword evidence="1" id="KW-0732">Signal</keyword>
<dbReference type="PANTHER" id="PTHR30203:SF23">
    <property type="entry name" value="OUTER MEMBRANE EFFLUX PROTEIN"/>
    <property type="match status" value="1"/>
</dbReference>
<comment type="caution">
    <text evidence="2">The sequence shown here is derived from an EMBL/GenBank/DDBJ whole genome shotgun (WGS) entry which is preliminary data.</text>
</comment>
<dbReference type="InterPro" id="IPR010131">
    <property type="entry name" value="MdtP/NodT-like"/>
</dbReference>
<dbReference type="Proteomes" id="UP001500167">
    <property type="component" value="Unassembled WGS sequence"/>
</dbReference>
<dbReference type="PANTHER" id="PTHR30203">
    <property type="entry name" value="OUTER MEMBRANE CATION EFFLUX PROTEIN"/>
    <property type="match status" value="1"/>
</dbReference>
<organism evidence="2 3">
    <name type="scientific">Sphingobacterium ginsenosidimutans</name>
    <dbReference type="NCBI Taxonomy" id="687845"/>
    <lineage>
        <taxon>Bacteria</taxon>
        <taxon>Pseudomonadati</taxon>
        <taxon>Bacteroidota</taxon>
        <taxon>Sphingobacteriia</taxon>
        <taxon>Sphingobacteriales</taxon>
        <taxon>Sphingobacteriaceae</taxon>
        <taxon>Sphingobacterium</taxon>
    </lineage>
</organism>
<feature type="signal peptide" evidence="1">
    <location>
        <begin position="1"/>
        <end position="19"/>
    </location>
</feature>
<keyword evidence="3" id="KW-1185">Reference proteome</keyword>
<dbReference type="EMBL" id="BAAAZK010000009">
    <property type="protein sequence ID" value="GAA4185582.1"/>
    <property type="molecule type" value="Genomic_DNA"/>
</dbReference>
<name>A0ABP8AKW0_9SPHI</name>
<proteinExistence type="predicted"/>
<reference evidence="3" key="1">
    <citation type="journal article" date="2019" name="Int. J. Syst. Evol. Microbiol.">
        <title>The Global Catalogue of Microorganisms (GCM) 10K type strain sequencing project: providing services to taxonomists for standard genome sequencing and annotation.</title>
        <authorList>
            <consortium name="The Broad Institute Genomics Platform"/>
            <consortium name="The Broad Institute Genome Sequencing Center for Infectious Disease"/>
            <person name="Wu L."/>
            <person name="Ma J."/>
        </authorList>
    </citation>
    <scope>NUCLEOTIDE SEQUENCE [LARGE SCALE GENOMIC DNA]</scope>
    <source>
        <strain evidence="3">JCM 16722</strain>
    </source>
</reference>
<evidence type="ECO:0000256" key="1">
    <source>
        <dbReference type="SAM" id="SignalP"/>
    </source>
</evidence>
<protein>
    <recommendedName>
        <fullName evidence="4">Transporter</fullName>
    </recommendedName>
</protein>
<sequence length="452" mass="51559">MMTKKSLLFLLYLNSVAFAQQNPTITFDAMHSKNITARSENTTGKTIQQSSARKMTLPECEEAFRKNNLSLLAQQYDISQAEADVIQAKIWELPQLEVAVNAYDPQNKKAFHVGGSKDASVSQLLYLGGKKKNEVEFAKSNVELSKLQFSQLLASLRAQLRTTFYSLYFEQHKLADINVQLDYLNSLLTAYKEEGKKGNVSLRDQVRLQTMAIDLTNEKTSATNTIIGMQQQLRVLLSNQEDVLPNLSDTEADRELAVRPTMSLDKMFDLALENNADYQFALKTAESSQLFTKWQKSLNTPDINLGLEYSQNGGTFHNELNLKAAIPLPLWKQNKGNIIKAKYAEEEAKKNIEVQRQLLESQIRSNYQSWENQYNQYFTITADDLHNIAVVYDGVFSNFRKGNISLVEFTDFMDSYRISILKLYDMKKEIILNAEQLNYLAQTPIFNSSHVN</sequence>
<feature type="chain" id="PRO_5045745889" description="Transporter" evidence="1">
    <location>
        <begin position="20"/>
        <end position="452"/>
    </location>
</feature>
<dbReference type="RefSeq" id="WP_346088775.1">
    <property type="nucleotide sequence ID" value="NZ_BAAAZK010000009.1"/>
</dbReference>
<evidence type="ECO:0000313" key="2">
    <source>
        <dbReference type="EMBL" id="GAA4185582.1"/>
    </source>
</evidence>
<dbReference type="SUPFAM" id="SSF56954">
    <property type="entry name" value="Outer membrane efflux proteins (OEP)"/>
    <property type="match status" value="1"/>
</dbReference>
<accession>A0ABP8AKW0</accession>
<dbReference type="Gene3D" id="1.20.1600.10">
    <property type="entry name" value="Outer membrane efflux proteins (OEP)"/>
    <property type="match status" value="1"/>
</dbReference>